<feature type="compositionally biased region" description="Basic and acidic residues" evidence="1">
    <location>
        <begin position="1"/>
        <end position="29"/>
    </location>
</feature>
<evidence type="ECO:0000313" key="2">
    <source>
        <dbReference type="EMBL" id="KZS96420.1"/>
    </source>
</evidence>
<feature type="compositionally biased region" description="Acidic residues" evidence="1">
    <location>
        <begin position="227"/>
        <end position="236"/>
    </location>
</feature>
<sequence length="244" mass="27189">MPKRPREPTRIPETRARKRARLAEGKAQEFNHIFQPPGDVTTGSCPPQCEPGSSSRAPNTIKNRKGAKTPRITNERVTESTSGSRPVEEENEPDESAQDQASIPRRTRGRGAPSARRVSPLQEFIDSLKEQAVREDAPAHWFGFNPGQPCQWPHKYLNGGLPHVLAWLGLGLECPQCHLRIQNGRIDSLLRHLRTQHKSATAGRRQLGEKDLSRFVVKVNPQITGDSSDDDSDDESGYPTYGAY</sequence>
<accession>A0A164XYV5</accession>
<feature type="compositionally biased region" description="Polar residues" evidence="1">
    <location>
        <begin position="41"/>
        <end position="61"/>
    </location>
</feature>
<keyword evidence="3" id="KW-1185">Reference proteome</keyword>
<protein>
    <submittedName>
        <fullName evidence="2">Uncharacterized protein</fullName>
    </submittedName>
</protein>
<feature type="region of interest" description="Disordered" evidence="1">
    <location>
        <begin position="221"/>
        <end position="244"/>
    </location>
</feature>
<dbReference type="EMBL" id="KV419399">
    <property type="protein sequence ID" value="KZS96420.1"/>
    <property type="molecule type" value="Genomic_DNA"/>
</dbReference>
<gene>
    <name evidence="2" type="ORF">SISNIDRAFT_482985</name>
</gene>
<organism evidence="2 3">
    <name type="scientific">Sistotremastrum niveocremeum HHB9708</name>
    <dbReference type="NCBI Taxonomy" id="1314777"/>
    <lineage>
        <taxon>Eukaryota</taxon>
        <taxon>Fungi</taxon>
        <taxon>Dikarya</taxon>
        <taxon>Basidiomycota</taxon>
        <taxon>Agaricomycotina</taxon>
        <taxon>Agaricomycetes</taxon>
        <taxon>Sistotremastrales</taxon>
        <taxon>Sistotremastraceae</taxon>
        <taxon>Sertulicium</taxon>
        <taxon>Sertulicium niveocremeum</taxon>
    </lineage>
</organism>
<dbReference type="AlphaFoldDB" id="A0A164XYV5"/>
<feature type="region of interest" description="Disordered" evidence="1">
    <location>
        <begin position="1"/>
        <end position="119"/>
    </location>
</feature>
<name>A0A164XYV5_9AGAM</name>
<dbReference type="Proteomes" id="UP000076722">
    <property type="component" value="Unassembled WGS sequence"/>
</dbReference>
<evidence type="ECO:0000256" key="1">
    <source>
        <dbReference type="SAM" id="MobiDB-lite"/>
    </source>
</evidence>
<evidence type="ECO:0000313" key="3">
    <source>
        <dbReference type="Proteomes" id="UP000076722"/>
    </source>
</evidence>
<proteinExistence type="predicted"/>
<reference evidence="2 3" key="1">
    <citation type="journal article" date="2016" name="Mol. Biol. Evol.">
        <title>Comparative Genomics of Early-Diverging Mushroom-Forming Fungi Provides Insights into the Origins of Lignocellulose Decay Capabilities.</title>
        <authorList>
            <person name="Nagy L.G."/>
            <person name="Riley R."/>
            <person name="Tritt A."/>
            <person name="Adam C."/>
            <person name="Daum C."/>
            <person name="Floudas D."/>
            <person name="Sun H."/>
            <person name="Yadav J.S."/>
            <person name="Pangilinan J."/>
            <person name="Larsson K.H."/>
            <person name="Matsuura K."/>
            <person name="Barry K."/>
            <person name="Labutti K."/>
            <person name="Kuo R."/>
            <person name="Ohm R.A."/>
            <person name="Bhattacharya S.S."/>
            <person name="Shirouzu T."/>
            <person name="Yoshinaga Y."/>
            <person name="Martin F.M."/>
            <person name="Grigoriev I.V."/>
            <person name="Hibbett D.S."/>
        </authorList>
    </citation>
    <scope>NUCLEOTIDE SEQUENCE [LARGE SCALE GENOMIC DNA]</scope>
    <source>
        <strain evidence="2 3">HHB9708</strain>
    </source>
</reference>